<dbReference type="PANTHER" id="PTHR10217">
    <property type="entry name" value="VOLTAGE AND LIGAND GATED POTASSIUM CHANNEL"/>
    <property type="match status" value="1"/>
</dbReference>
<keyword evidence="11" id="KW-1185">Reference proteome</keyword>
<feature type="compositionally biased region" description="Basic and acidic residues" evidence="7">
    <location>
        <begin position="1079"/>
        <end position="1088"/>
    </location>
</feature>
<evidence type="ECO:0000256" key="3">
    <source>
        <dbReference type="ARBA" id="ARBA00022692"/>
    </source>
</evidence>
<evidence type="ECO:0000256" key="8">
    <source>
        <dbReference type="SAM" id="Phobius"/>
    </source>
</evidence>
<feature type="region of interest" description="Disordered" evidence="7">
    <location>
        <begin position="923"/>
        <end position="960"/>
    </location>
</feature>
<feature type="transmembrane region" description="Helical" evidence="8">
    <location>
        <begin position="401"/>
        <end position="421"/>
    </location>
</feature>
<dbReference type="KEGG" id="tet:TTHERM_00726210"/>
<evidence type="ECO:0000256" key="4">
    <source>
        <dbReference type="ARBA" id="ARBA00022989"/>
    </source>
</evidence>
<organism evidence="10 11">
    <name type="scientific">Tetrahymena thermophila (strain SB210)</name>
    <dbReference type="NCBI Taxonomy" id="312017"/>
    <lineage>
        <taxon>Eukaryota</taxon>
        <taxon>Sar</taxon>
        <taxon>Alveolata</taxon>
        <taxon>Ciliophora</taxon>
        <taxon>Intramacronucleata</taxon>
        <taxon>Oligohymenophorea</taxon>
        <taxon>Hymenostomatida</taxon>
        <taxon>Tetrahymenina</taxon>
        <taxon>Tetrahymenidae</taxon>
        <taxon>Tetrahymena</taxon>
    </lineage>
</organism>
<dbReference type="GeneID" id="7845519"/>
<gene>
    <name evidence="10" type="ORF">TTHERM_00726210</name>
</gene>
<feature type="compositionally biased region" description="Polar residues" evidence="7">
    <location>
        <begin position="947"/>
        <end position="960"/>
    </location>
</feature>
<dbReference type="GO" id="GO:0042391">
    <property type="term" value="P:regulation of membrane potential"/>
    <property type="evidence" value="ECO:0007669"/>
    <property type="project" value="TreeGrafter"/>
</dbReference>
<evidence type="ECO:0000256" key="5">
    <source>
        <dbReference type="ARBA" id="ARBA00023065"/>
    </source>
</evidence>
<keyword evidence="4 8" id="KW-1133">Transmembrane helix</keyword>
<feature type="transmembrane region" description="Helical" evidence="8">
    <location>
        <begin position="360"/>
        <end position="381"/>
    </location>
</feature>
<dbReference type="AlphaFoldDB" id="Q24GH0"/>
<dbReference type="InterPro" id="IPR014710">
    <property type="entry name" value="RmlC-like_jellyroll"/>
</dbReference>
<dbReference type="EMBL" id="GG662257">
    <property type="protein sequence ID" value="EAS06901.2"/>
    <property type="molecule type" value="Genomic_DNA"/>
</dbReference>
<keyword evidence="6 8" id="KW-0472">Membrane</keyword>
<dbReference type="OrthoDB" id="433309at2759"/>
<dbReference type="InterPro" id="IPR018490">
    <property type="entry name" value="cNMP-bd_dom_sf"/>
</dbReference>
<sequence>MTEDLENAQYRNKNNNQIFIYDQPKESNSQKYYPTASQTNIQQDFNNFRSFMKKKSLEIKDRSSKQECIITPKQESSIKRVVTQQEEAERSEDNFGLIQFLRKKQQNINNQFKVILRTLNIKKFMNIMKGKSKKYLFRWMSQLHFDIIGDVSSDYSFFYYNDVFYSKVKFSSKAINKQMIKSLIYYLNQRPTHFEKLKFWLKETFVGQLWYNPNLVIHPDSKIKIIWDIIFILLMINMIIYLPLHNSFDIGTGFQNFVCYQLVNIIFPLEILLNLNTAIFKRGHIITRRKLIIRDYLRNKFVRDFMITLIFFLNNGSQYYKYLDYIVLLRIFDILKKFTELDERFNKDKQVSINAKIIKLVFIMFIVGHLSACCFVEIGQIEKNAGKMNWLDVSTSPQDSWHDVYITSIYWATITMVTLGYGDIVPVTSMERVFVIIMSLSSCGIFAYSFNQIGEIIQEMQRSKSEFQQKMRQLNYLMSKRGIDTQLQTKIRKYYEYHYQQKYQSDLDINYVTENLSSLLKEEVFKDLYGKKLRQHKIFSLNFNSDVIDALALRVKEQKFVAEEYIFQEKEYDDKIYILVQKEEVIGEEEFFNESHKRQYSLKSCNSSLVAFLTRRDFYEVLQDYPEQYEFYRQLKDKIMLYNQHQTLGIKCIICDKFSHKYDNCPFLNIEQRKHLIIHNSNKSQDQKRVKVSRFQQRYNSRNNVTVVQNAMNLFEIEYESRLNLRTESEASETYEAYEVKSRSKVGHSQVEFNGVSSQVNNLFLHEPLGSFCNFKHNELSSYKDNISQMDKSEKEDILSQISLRGAQLQNQQSALQPSQLILQQPQVQTLQVLIDYKSEISNKSKRNSDVIQIKLPVQPIQKAQALSNNQSNQQQSVQMISNQQTNQNQQQIFSINIEPQQNSSKNQKQNIGSFTDLDQSFQQQQNFQRKDDKKKSTRLKKRSTLIQQDSVPSGLNAISSSNNQLQVNRQGSRNQSCKFNDIKNAINEKSQASQIQNGLIFYLEFCQFDYEEVFDVGKEFKKYFVSNNLLGVIKQFNQSQLKNRNKAKTQNMRKSKKKIGSPSKQKKSFKHIKSPSSYKHESMIVQL</sequence>
<accession>Q24GH0</accession>
<feature type="transmembrane region" description="Helical" evidence="8">
    <location>
        <begin position="225"/>
        <end position="242"/>
    </location>
</feature>
<evidence type="ECO:0000259" key="9">
    <source>
        <dbReference type="Pfam" id="PF00520"/>
    </source>
</evidence>
<evidence type="ECO:0000256" key="1">
    <source>
        <dbReference type="ARBA" id="ARBA00004141"/>
    </source>
</evidence>
<dbReference type="GO" id="GO:0005249">
    <property type="term" value="F:voltage-gated potassium channel activity"/>
    <property type="evidence" value="ECO:0007669"/>
    <property type="project" value="TreeGrafter"/>
</dbReference>
<comment type="subcellular location">
    <subcellularLocation>
        <location evidence="1">Membrane</location>
        <topology evidence="1">Multi-pass membrane protein</topology>
    </subcellularLocation>
</comment>
<feature type="compositionally biased region" description="Low complexity" evidence="7">
    <location>
        <begin position="868"/>
        <end position="886"/>
    </location>
</feature>
<keyword evidence="3 8" id="KW-0812">Transmembrane</keyword>
<evidence type="ECO:0000313" key="11">
    <source>
        <dbReference type="Proteomes" id="UP000009168"/>
    </source>
</evidence>
<feature type="transmembrane region" description="Helical" evidence="8">
    <location>
        <begin position="433"/>
        <end position="450"/>
    </location>
</feature>
<dbReference type="InterPro" id="IPR000595">
    <property type="entry name" value="cNMP-bd_dom"/>
</dbReference>
<dbReference type="eggNOG" id="KOG0500">
    <property type="taxonomic scope" value="Eukaryota"/>
</dbReference>
<evidence type="ECO:0000256" key="2">
    <source>
        <dbReference type="ARBA" id="ARBA00022448"/>
    </source>
</evidence>
<feature type="transmembrane region" description="Helical" evidence="8">
    <location>
        <begin position="262"/>
        <end position="280"/>
    </location>
</feature>
<keyword evidence="5" id="KW-0406">Ion transport</keyword>
<reference evidence="11" key="1">
    <citation type="journal article" date="2006" name="PLoS Biol.">
        <title>Macronuclear genome sequence of the ciliate Tetrahymena thermophila, a model eukaryote.</title>
        <authorList>
            <person name="Eisen J.A."/>
            <person name="Coyne R.S."/>
            <person name="Wu M."/>
            <person name="Wu D."/>
            <person name="Thiagarajan M."/>
            <person name="Wortman J.R."/>
            <person name="Badger J.H."/>
            <person name="Ren Q."/>
            <person name="Amedeo P."/>
            <person name="Jones K.M."/>
            <person name="Tallon L.J."/>
            <person name="Delcher A.L."/>
            <person name="Salzberg S.L."/>
            <person name="Silva J.C."/>
            <person name="Haas B.J."/>
            <person name="Majoros W.H."/>
            <person name="Farzad M."/>
            <person name="Carlton J.M."/>
            <person name="Smith R.K. Jr."/>
            <person name="Garg J."/>
            <person name="Pearlman R.E."/>
            <person name="Karrer K.M."/>
            <person name="Sun L."/>
            <person name="Manning G."/>
            <person name="Elde N.C."/>
            <person name="Turkewitz A.P."/>
            <person name="Asai D.J."/>
            <person name="Wilkes D.E."/>
            <person name="Wang Y."/>
            <person name="Cai H."/>
            <person name="Collins K."/>
            <person name="Stewart B.A."/>
            <person name="Lee S.R."/>
            <person name="Wilamowska K."/>
            <person name="Weinberg Z."/>
            <person name="Ruzzo W.L."/>
            <person name="Wloga D."/>
            <person name="Gaertig J."/>
            <person name="Frankel J."/>
            <person name="Tsao C.-C."/>
            <person name="Gorovsky M.A."/>
            <person name="Keeling P.J."/>
            <person name="Waller R.F."/>
            <person name="Patron N.J."/>
            <person name="Cherry J.M."/>
            <person name="Stover N.A."/>
            <person name="Krieger C.J."/>
            <person name="del Toro C."/>
            <person name="Ryder H.F."/>
            <person name="Williamson S.C."/>
            <person name="Barbeau R.A."/>
            <person name="Hamilton E.P."/>
            <person name="Orias E."/>
        </authorList>
    </citation>
    <scope>NUCLEOTIDE SEQUENCE [LARGE SCALE GENOMIC DNA]</scope>
    <source>
        <strain evidence="11">SB210</strain>
    </source>
</reference>
<name>Q24GH0_TETTS</name>
<dbReference type="InParanoid" id="Q24GH0"/>
<dbReference type="RefSeq" id="XP_001027143.2">
    <property type="nucleotide sequence ID" value="XM_001027143.2"/>
</dbReference>
<dbReference type="Gene3D" id="2.60.120.10">
    <property type="entry name" value="Jelly Rolls"/>
    <property type="match status" value="2"/>
</dbReference>
<protein>
    <submittedName>
        <fullName evidence="10">Cation channel family transporter</fullName>
    </submittedName>
</protein>
<evidence type="ECO:0000256" key="7">
    <source>
        <dbReference type="SAM" id="MobiDB-lite"/>
    </source>
</evidence>
<dbReference type="Gene3D" id="1.10.287.70">
    <property type="match status" value="1"/>
</dbReference>
<dbReference type="CDD" id="cd00038">
    <property type="entry name" value="CAP_ED"/>
    <property type="match status" value="1"/>
</dbReference>
<dbReference type="InterPro" id="IPR050818">
    <property type="entry name" value="KCNH_animal-type"/>
</dbReference>
<proteinExistence type="predicted"/>
<dbReference type="Gene3D" id="1.10.287.630">
    <property type="entry name" value="Helix hairpin bin"/>
    <property type="match status" value="1"/>
</dbReference>
<dbReference type="Proteomes" id="UP000009168">
    <property type="component" value="Unassembled WGS sequence"/>
</dbReference>
<dbReference type="PANTHER" id="PTHR10217:SF435">
    <property type="entry name" value="POTASSIUM VOLTAGE-GATED CHANNEL PROTEIN EAG"/>
    <property type="match status" value="1"/>
</dbReference>
<dbReference type="HOGENOM" id="CLU_298533_0_0_1"/>
<dbReference type="Pfam" id="PF00520">
    <property type="entry name" value="Ion_trans"/>
    <property type="match status" value="1"/>
</dbReference>
<dbReference type="SUPFAM" id="SSF51206">
    <property type="entry name" value="cAMP-binding domain-like"/>
    <property type="match status" value="1"/>
</dbReference>
<dbReference type="InterPro" id="IPR005821">
    <property type="entry name" value="Ion_trans_dom"/>
</dbReference>
<feature type="region of interest" description="Disordered" evidence="7">
    <location>
        <begin position="1042"/>
        <end position="1088"/>
    </location>
</feature>
<dbReference type="SUPFAM" id="SSF81324">
    <property type="entry name" value="Voltage-gated potassium channels"/>
    <property type="match status" value="1"/>
</dbReference>
<dbReference type="GO" id="GO:0005886">
    <property type="term" value="C:plasma membrane"/>
    <property type="evidence" value="ECO:0007669"/>
    <property type="project" value="TreeGrafter"/>
</dbReference>
<keyword evidence="2" id="KW-0813">Transport</keyword>
<feature type="region of interest" description="Disordered" evidence="7">
    <location>
        <begin position="865"/>
        <end position="886"/>
    </location>
</feature>
<feature type="compositionally biased region" description="Basic residues" evidence="7">
    <location>
        <begin position="1044"/>
        <end position="1074"/>
    </location>
</feature>
<evidence type="ECO:0000313" key="10">
    <source>
        <dbReference type="EMBL" id="EAS06901.2"/>
    </source>
</evidence>
<feature type="domain" description="Ion transport" evidence="9">
    <location>
        <begin position="226"/>
        <end position="464"/>
    </location>
</feature>
<evidence type="ECO:0000256" key="6">
    <source>
        <dbReference type="ARBA" id="ARBA00023136"/>
    </source>
</evidence>